<organism evidence="1 2">
    <name type="scientific">Claviceps pusilla</name>
    <dbReference type="NCBI Taxonomy" id="123648"/>
    <lineage>
        <taxon>Eukaryota</taxon>
        <taxon>Fungi</taxon>
        <taxon>Dikarya</taxon>
        <taxon>Ascomycota</taxon>
        <taxon>Pezizomycotina</taxon>
        <taxon>Sordariomycetes</taxon>
        <taxon>Hypocreomycetidae</taxon>
        <taxon>Hypocreales</taxon>
        <taxon>Clavicipitaceae</taxon>
        <taxon>Claviceps</taxon>
    </lineage>
</organism>
<proteinExistence type="predicted"/>
<accession>A0A9P7T2U7</accession>
<sequence length="127" mass="14432">MTEHEFYKWSTRSCSHVLYPSRWPALIATAWSVASEIGMWNSGSRSLDAPESTKSTALFQLLDRTADQQTRADETRKDQIRLNWSARGSPTPETLADRSLFKKSGVTLDGRLVQFPILQHVHFLGRP</sequence>
<protein>
    <submittedName>
        <fullName evidence="1">Uncharacterized protein</fullName>
    </submittedName>
</protein>
<keyword evidence="2" id="KW-1185">Reference proteome</keyword>
<dbReference type="AlphaFoldDB" id="A0A9P7T2U7"/>
<gene>
    <name evidence="1" type="ORF">E4U43_004883</name>
</gene>
<name>A0A9P7T2U7_9HYPO</name>
<comment type="caution">
    <text evidence="1">The sequence shown here is derived from an EMBL/GenBank/DDBJ whole genome shotgun (WGS) entry which is preliminary data.</text>
</comment>
<evidence type="ECO:0000313" key="1">
    <source>
        <dbReference type="EMBL" id="KAG6015738.1"/>
    </source>
</evidence>
<dbReference type="EMBL" id="SRPW01000318">
    <property type="protein sequence ID" value="KAG6015738.1"/>
    <property type="molecule type" value="Genomic_DNA"/>
</dbReference>
<reference evidence="1" key="1">
    <citation type="journal article" date="2020" name="bioRxiv">
        <title>Whole genome comparisons of ergot fungi reveals the divergence and evolution of species within the genus Claviceps are the result of varying mechanisms driving genome evolution and host range expansion.</title>
        <authorList>
            <person name="Wyka S.A."/>
            <person name="Mondo S.J."/>
            <person name="Liu M."/>
            <person name="Dettman J."/>
            <person name="Nalam V."/>
            <person name="Broders K.D."/>
        </authorList>
    </citation>
    <scope>NUCLEOTIDE SEQUENCE</scope>
    <source>
        <strain evidence="1">CCC 602</strain>
    </source>
</reference>
<evidence type="ECO:0000313" key="2">
    <source>
        <dbReference type="Proteomes" id="UP000748025"/>
    </source>
</evidence>
<dbReference type="Proteomes" id="UP000748025">
    <property type="component" value="Unassembled WGS sequence"/>
</dbReference>